<dbReference type="Proteomes" id="UP000248961">
    <property type="component" value="Unassembled WGS sequence"/>
</dbReference>
<keyword evidence="2" id="KW-0812">Transmembrane</keyword>
<accession>A0A395HLV5</accession>
<evidence type="ECO:0000256" key="1">
    <source>
        <dbReference type="SAM" id="MobiDB-lite"/>
    </source>
</evidence>
<feature type="transmembrane region" description="Helical" evidence="2">
    <location>
        <begin position="21"/>
        <end position="39"/>
    </location>
</feature>
<dbReference type="VEuPathDB" id="FungiDB:BO97DRAFT_408091"/>
<evidence type="ECO:0000256" key="2">
    <source>
        <dbReference type="SAM" id="Phobius"/>
    </source>
</evidence>
<gene>
    <name evidence="3" type="ORF">BO97DRAFT_408091</name>
</gene>
<feature type="compositionally biased region" description="Low complexity" evidence="1">
    <location>
        <begin position="63"/>
        <end position="78"/>
    </location>
</feature>
<keyword evidence="2" id="KW-0472">Membrane</keyword>
<organism evidence="3 4">
    <name type="scientific">Aspergillus homomorphus (strain CBS 101889)</name>
    <dbReference type="NCBI Taxonomy" id="1450537"/>
    <lineage>
        <taxon>Eukaryota</taxon>
        <taxon>Fungi</taxon>
        <taxon>Dikarya</taxon>
        <taxon>Ascomycota</taxon>
        <taxon>Pezizomycotina</taxon>
        <taxon>Eurotiomycetes</taxon>
        <taxon>Eurotiomycetidae</taxon>
        <taxon>Eurotiales</taxon>
        <taxon>Aspergillaceae</taxon>
        <taxon>Aspergillus</taxon>
        <taxon>Aspergillus subgen. Circumdati</taxon>
    </lineage>
</organism>
<protein>
    <submittedName>
        <fullName evidence="3">Uncharacterized protein</fullName>
    </submittedName>
</protein>
<evidence type="ECO:0000313" key="4">
    <source>
        <dbReference type="Proteomes" id="UP000248961"/>
    </source>
</evidence>
<proteinExistence type="predicted"/>
<dbReference type="EMBL" id="KZ824309">
    <property type="protein sequence ID" value="RAL08837.1"/>
    <property type="molecule type" value="Genomic_DNA"/>
</dbReference>
<keyword evidence="4" id="KW-1185">Reference proteome</keyword>
<dbReference type="OrthoDB" id="4500972at2759"/>
<dbReference type="GeneID" id="37200063"/>
<evidence type="ECO:0000313" key="3">
    <source>
        <dbReference type="EMBL" id="RAL08837.1"/>
    </source>
</evidence>
<sequence length="78" mass="8366">MAPRRLPLISDFSGGRNNRTIYTVCAVIAGGLLLHRYYYGSSAEKDALPFPYSSEQRSDNKKSGVGSSGASAKIVKSP</sequence>
<dbReference type="RefSeq" id="XP_025547991.1">
    <property type="nucleotide sequence ID" value="XM_025695774.1"/>
</dbReference>
<reference evidence="3 4" key="1">
    <citation type="submission" date="2018-02" db="EMBL/GenBank/DDBJ databases">
        <title>The genomes of Aspergillus section Nigri reveals drivers in fungal speciation.</title>
        <authorList>
            <consortium name="DOE Joint Genome Institute"/>
            <person name="Vesth T.C."/>
            <person name="Nybo J."/>
            <person name="Theobald S."/>
            <person name="Brandl J."/>
            <person name="Frisvad J.C."/>
            <person name="Nielsen K.F."/>
            <person name="Lyhne E.K."/>
            <person name="Kogle M.E."/>
            <person name="Kuo A."/>
            <person name="Riley R."/>
            <person name="Clum A."/>
            <person name="Nolan M."/>
            <person name="Lipzen A."/>
            <person name="Salamov A."/>
            <person name="Henrissat B."/>
            <person name="Wiebenga A."/>
            <person name="De vries R.P."/>
            <person name="Grigoriev I.V."/>
            <person name="Mortensen U.H."/>
            <person name="Andersen M.R."/>
            <person name="Baker S.E."/>
        </authorList>
    </citation>
    <scope>NUCLEOTIDE SEQUENCE [LARGE SCALE GENOMIC DNA]</scope>
    <source>
        <strain evidence="3 4">CBS 101889</strain>
    </source>
</reference>
<name>A0A395HLV5_ASPHC</name>
<dbReference type="AlphaFoldDB" id="A0A395HLV5"/>
<keyword evidence="2" id="KW-1133">Transmembrane helix</keyword>
<feature type="region of interest" description="Disordered" evidence="1">
    <location>
        <begin position="50"/>
        <end position="78"/>
    </location>
</feature>